<proteinExistence type="predicted"/>
<organism evidence="3 4">
    <name type="scientific">Bacillus smithii 7_3_47FAA</name>
    <dbReference type="NCBI Taxonomy" id="665952"/>
    <lineage>
        <taxon>Bacteria</taxon>
        <taxon>Bacillati</taxon>
        <taxon>Bacillota</taxon>
        <taxon>Bacilli</taxon>
        <taxon>Bacillales</taxon>
        <taxon>Bacillaceae</taxon>
        <taxon>Bacillus</taxon>
    </lineage>
</organism>
<evidence type="ECO:0000256" key="2">
    <source>
        <dbReference type="SAM" id="SignalP"/>
    </source>
</evidence>
<feature type="chain" id="PRO_5003526169" description="Processed acidic surface protein" evidence="2">
    <location>
        <begin position="25"/>
        <end position="340"/>
    </location>
</feature>
<dbReference type="EMBL" id="ACWF01000012">
    <property type="protein sequence ID" value="EHL79432.1"/>
    <property type="molecule type" value="Genomic_DNA"/>
</dbReference>
<evidence type="ECO:0000256" key="1">
    <source>
        <dbReference type="SAM" id="Phobius"/>
    </source>
</evidence>
<dbReference type="RefSeq" id="WP_003352600.1">
    <property type="nucleotide sequence ID" value="NZ_JH414740.1"/>
</dbReference>
<feature type="signal peptide" evidence="2">
    <location>
        <begin position="1"/>
        <end position="24"/>
    </location>
</feature>
<comment type="caution">
    <text evidence="3">The sequence shown here is derived from an EMBL/GenBank/DDBJ whole genome shotgun (WGS) entry which is preliminary data.</text>
</comment>
<dbReference type="InterPro" id="IPR030832">
    <property type="entry name" value="Acidic_LPXTA"/>
</dbReference>
<dbReference type="NCBIfam" id="TIGR04383">
    <property type="entry name" value="acidic_w_LPXTA"/>
    <property type="match status" value="1"/>
</dbReference>
<name>G9QHD5_9BACI</name>
<keyword evidence="4" id="KW-1185">Reference proteome</keyword>
<dbReference type="AlphaFoldDB" id="G9QHD5"/>
<evidence type="ECO:0000313" key="3">
    <source>
        <dbReference type="EMBL" id="EHL79432.1"/>
    </source>
</evidence>
<dbReference type="Proteomes" id="UP000011747">
    <property type="component" value="Unassembled WGS sequence"/>
</dbReference>
<keyword evidence="1" id="KW-0812">Transmembrane</keyword>
<reference evidence="3 4" key="1">
    <citation type="submission" date="2011-09" db="EMBL/GenBank/DDBJ databases">
        <title>The Genome Sequence of Bacillus smithii 7_3_47FAA.</title>
        <authorList>
            <consortium name="The Broad Institute Genome Sequencing Platform"/>
            <person name="Earl A."/>
            <person name="Ward D."/>
            <person name="Feldgarden M."/>
            <person name="Gevers D."/>
            <person name="Daigneault M."/>
            <person name="Strauss J."/>
            <person name="Allen-Vercoe E."/>
            <person name="Young S.K."/>
            <person name="Zeng Q."/>
            <person name="Gargeya S."/>
            <person name="Fitzgerald M."/>
            <person name="Haas B."/>
            <person name="Abouelleil A."/>
            <person name="Alvarado L."/>
            <person name="Arachchi H.M."/>
            <person name="Berlin A."/>
            <person name="Brown A."/>
            <person name="Chapman S.B."/>
            <person name="Chen Z."/>
            <person name="Dunbar C."/>
            <person name="Freedman E."/>
            <person name="Gearin G."/>
            <person name="Goldberg J."/>
            <person name="Griggs A."/>
            <person name="Gujja S."/>
            <person name="Heiman D."/>
            <person name="Howarth C."/>
            <person name="Larson L."/>
            <person name="Lui A."/>
            <person name="MacDonald P.J.P."/>
            <person name="Montmayeur A."/>
            <person name="Murphy C."/>
            <person name="Neiman D."/>
            <person name="Pearson M."/>
            <person name="Priest M."/>
            <person name="Roberts A."/>
            <person name="Saif S."/>
            <person name="Shea T."/>
            <person name="Shenoy N."/>
            <person name="Sisk P."/>
            <person name="Stolte C."/>
            <person name="Sykes S."/>
            <person name="Wortman J."/>
            <person name="Nusbaum C."/>
            <person name="Birren B."/>
        </authorList>
    </citation>
    <scope>NUCLEOTIDE SEQUENCE [LARGE SCALE GENOMIC DNA]</scope>
    <source>
        <strain evidence="3 4">7_3_47FAA</strain>
    </source>
</reference>
<feature type="transmembrane region" description="Helical" evidence="1">
    <location>
        <begin position="314"/>
        <end position="332"/>
    </location>
</feature>
<keyword evidence="1" id="KW-1133">Transmembrane helix</keyword>
<dbReference type="PATRIC" id="fig|665952.3.peg.326"/>
<gene>
    <name evidence="3" type="ORF">HMPREF1015_01194</name>
</gene>
<sequence>MKKVAAVIMSAAIVLSVNPSLELAAPPEKELTQYLQKIGMSKEVVNSQLEKFYGEDLDSFDSVEEVRQVLGNPINDHDLQDLLTRYGFSSEDELEQMLVEYGELEKGQDIRDVYKFMNPLEDTVSFYALMPENKENWLDVDSIADALSPFGLTKEETQRLIDHLKSLNLDEQQLLPSLEELNRRMEAIGEFDSASDLTDAQLTELADIFHDFLSLFHMDARFYLEKNGRKTPLSWKQLITLEKTNGSNLLIELYNDHGEFLADMIFTADLFGSDVIENTVNKAINGSAAKGQPKSHLIKHTVKGGLMPKTAGHYMEQLLAGIFALLIGAVLLRKWRVNHS</sequence>
<evidence type="ECO:0008006" key="5">
    <source>
        <dbReference type="Google" id="ProtNLM"/>
    </source>
</evidence>
<keyword evidence="1" id="KW-0472">Membrane</keyword>
<accession>G9QHD5</accession>
<keyword evidence="2" id="KW-0732">Signal</keyword>
<protein>
    <recommendedName>
        <fullName evidence="5">Processed acidic surface protein</fullName>
    </recommendedName>
</protein>
<evidence type="ECO:0000313" key="4">
    <source>
        <dbReference type="Proteomes" id="UP000011747"/>
    </source>
</evidence>
<dbReference type="HOGENOM" id="CLU_047973_0_0_9"/>